<reference evidence="1" key="1">
    <citation type="submission" date="2022-08" db="EMBL/GenBank/DDBJ databases">
        <title>Genome Sequence of Fusarium decemcellulare.</title>
        <authorList>
            <person name="Buettner E."/>
        </authorList>
    </citation>
    <scope>NUCLEOTIDE SEQUENCE</scope>
    <source>
        <strain evidence="1">Babe19</strain>
    </source>
</reference>
<protein>
    <submittedName>
        <fullName evidence="1">Uncharacterized protein</fullName>
    </submittedName>
</protein>
<evidence type="ECO:0000313" key="2">
    <source>
        <dbReference type="Proteomes" id="UP001148629"/>
    </source>
</evidence>
<sequence>MSGVELGLALAGLVPACYEVGKKLVKTCRAVRSASSALSDRANVIEQYWLRVEIQLPFVRDMGNYLDDRQSSTSSDGSTAVEYTKGKFAIHKSSLSEAIAELDNRQRNSEATWLLMAVHPNAVGPTPIDTAKKLHRELITAKIARRRDRDGTQVLLDPVTSAAGMYASTLKDLAILKDEDGAGDGGIAAQISNSLFFIFRIPPTQTQIQSVRGRLLQGRVAVFYVHFYEFIHKNIRPETILILGNKTRFDVVRNVDGKTSRSGDDDWEKDIYRHPNRQGRSPQVDYEMRHDIYSLGVCLLEIGLWESFVTYEIGKQSEGPQTLRFGPGLNRNGLSGPQFLTNFQLFKEHLLSLVRGRLRRQMGTKYCGVVETCLTCLDEANVDFGDEKEFQDEDGVIVGATYIQKVIKAERDSCLDAGPT</sequence>
<accession>A0ACC1SH68</accession>
<evidence type="ECO:0000313" key="1">
    <source>
        <dbReference type="EMBL" id="KAJ3539488.1"/>
    </source>
</evidence>
<keyword evidence="2" id="KW-1185">Reference proteome</keyword>
<gene>
    <name evidence="1" type="ORF">NM208_g5473</name>
</gene>
<proteinExistence type="predicted"/>
<dbReference type="EMBL" id="JANRMS010000458">
    <property type="protein sequence ID" value="KAJ3539488.1"/>
    <property type="molecule type" value="Genomic_DNA"/>
</dbReference>
<name>A0ACC1SH68_9HYPO</name>
<organism evidence="1 2">
    <name type="scientific">Fusarium decemcellulare</name>
    <dbReference type="NCBI Taxonomy" id="57161"/>
    <lineage>
        <taxon>Eukaryota</taxon>
        <taxon>Fungi</taxon>
        <taxon>Dikarya</taxon>
        <taxon>Ascomycota</taxon>
        <taxon>Pezizomycotina</taxon>
        <taxon>Sordariomycetes</taxon>
        <taxon>Hypocreomycetidae</taxon>
        <taxon>Hypocreales</taxon>
        <taxon>Nectriaceae</taxon>
        <taxon>Fusarium</taxon>
        <taxon>Fusarium decemcellulare species complex</taxon>
    </lineage>
</organism>
<dbReference type="Proteomes" id="UP001148629">
    <property type="component" value="Unassembled WGS sequence"/>
</dbReference>
<comment type="caution">
    <text evidence="1">The sequence shown here is derived from an EMBL/GenBank/DDBJ whole genome shotgun (WGS) entry which is preliminary data.</text>
</comment>